<dbReference type="EMBL" id="MAAO01000015">
    <property type="protein sequence ID" value="OUR93542.1"/>
    <property type="molecule type" value="Genomic_DNA"/>
</dbReference>
<reference evidence="6" key="1">
    <citation type="journal article" date="2017" name="Proc. Natl. Acad. Sci. U.S.A.">
        <title>Simulation of Deepwater Horizon oil plume reveals substrate specialization within a complex community of hydrocarbon-degraders.</title>
        <authorList>
            <person name="Hu P."/>
            <person name="Dubinsky E.A."/>
            <person name="Probst A.J."/>
            <person name="Wang J."/>
            <person name="Sieber C.M.K."/>
            <person name="Tom L.M."/>
            <person name="Gardinali P."/>
            <person name="Banfield J.F."/>
            <person name="Atlas R.M."/>
            <person name="Andersen G.L."/>
        </authorList>
    </citation>
    <scope>NUCLEOTIDE SEQUENCE [LARGE SCALE GENOMIC DNA]</scope>
</reference>
<name>A0A1Y5F2K2_9BACT</name>
<dbReference type="Gene3D" id="3.30.70.20">
    <property type="match status" value="1"/>
</dbReference>
<dbReference type="GO" id="GO:0046872">
    <property type="term" value="F:metal ion binding"/>
    <property type="evidence" value="ECO:0007669"/>
    <property type="project" value="UniProtKB-KW"/>
</dbReference>
<dbReference type="PROSITE" id="PS51379">
    <property type="entry name" value="4FE4S_FER_2"/>
    <property type="match status" value="1"/>
</dbReference>
<keyword evidence="2" id="KW-0408">Iron</keyword>
<comment type="caution">
    <text evidence="5">The sequence shown here is derived from an EMBL/GenBank/DDBJ whole genome shotgun (WGS) entry which is preliminary data.</text>
</comment>
<evidence type="ECO:0000256" key="2">
    <source>
        <dbReference type="ARBA" id="ARBA00023004"/>
    </source>
</evidence>
<evidence type="ECO:0000256" key="3">
    <source>
        <dbReference type="ARBA" id="ARBA00023014"/>
    </source>
</evidence>
<dbReference type="PANTHER" id="PTHR42827">
    <property type="entry name" value="IRON-SULFUR CLUSTER-BINDING PROTEIN-RELATED"/>
    <property type="match status" value="1"/>
</dbReference>
<evidence type="ECO:0000256" key="1">
    <source>
        <dbReference type="ARBA" id="ARBA00022723"/>
    </source>
</evidence>
<proteinExistence type="predicted"/>
<dbReference type="InterPro" id="IPR003033">
    <property type="entry name" value="SCP2_sterol-bd_dom"/>
</dbReference>
<dbReference type="PROSITE" id="PS00198">
    <property type="entry name" value="4FE4S_FER_1"/>
    <property type="match status" value="1"/>
</dbReference>
<dbReference type="InterPro" id="IPR017900">
    <property type="entry name" value="4Fe4S_Fe_S_CS"/>
</dbReference>
<sequence length="441" mass="50005">MRKLKKIVLYVYIHVNGDSMILEELKKIALECGADDAGVISVYNDKISPDREQILKGFPYAKSLISFVIKVNPNPVRTPTRSIANMEFHEGAHDVDSIERKIARKLVERGYKASMAGAMGFPMETNEWPRKMWYISHKLVAEAAGMGVMGINRNVIHPKFGNFIFLGTVVTDIELQENSLSKALDYSPCFDCKLCVASCPVGAISPDGHFNFSSCYTHNYREFMGGFGTLVEDIIESKSKKEFRTKVEDNELVSWWQSLSGGANYKAAYCMAVCPAGDEIIGEYNDDKKAFKVNYLKPLRDKIEPVYVVKNSDAHQHVSKRFPHKKVRIVHNSLIPDSIATFKHSIGNVFQRGQSKGIDCLYEFNFRGSEKEKIYIEIKDKKIAIINNPSQKPKIRIFVNTKSWFSLLARETNIFMMIITGRLFILGNPKHLLKFGNCFPS</sequence>
<dbReference type="GO" id="GO:0051536">
    <property type="term" value="F:iron-sulfur cluster binding"/>
    <property type="evidence" value="ECO:0007669"/>
    <property type="project" value="UniProtKB-KW"/>
</dbReference>
<dbReference type="Gene3D" id="3.30.1050.10">
    <property type="entry name" value="SCP2 sterol-binding domain"/>
    <property type="match status" value="1"/>
</dbReference>
<evidence type="ECO:0000259" key="4">
    <source>
        <dbReference type="PROSITE" id="PS51379"/>
    </source>
</evidence>
<dbReference type="SUPFAM" id="SSF55718">
    <property type="entry name" value="SCP-like"/>
    <property type="match status" value="1"/>
</dbReference>
<gene>
    <name evidence="5" type="ORF">A9Q84_18920</name>
</gene>
<dbReference type="PANTHER" id="PTHR42827:SF1">
    <property type="entry name" value="IRON-SULFUR CLUSTER-BINDING PROTEIN"/>
    <property type="match status" value="1"/>
</dbReference>
<dbReference type="Pfam" id="PF02036">
    <property type="entry name" value="SCP2"/>
    <property type="match status" value="1"/>
</dbReference>
<dbReference type="InterPro" id="IPR036527">
    <property type="entry name" value="SCP2_sterol-bd_dom_sf"/>
</dbReference>
<evidence type="ECO:0000313" key="5">
    <source>
        <dbReference type="EMBL" id="OUR93542.1"/>
    </source>
</evidence>
<dbReference type="Proteomes" id="UP000196531">
    <property type="component" value="Unassembled WGS sequence"/>
</dbReference>
<accession>A0A1Y5F2K2</accession>
<dbReference type="AlphaFoldDB" id="A0A1Y5F2K2"/>
<evidence type="ECO:0000313" key="6">
    <source>
        <dbReference type="Proteomes" id="UP000196531"/>
    </source>
</evidence>
<dbReference type="InterPro" id="IPR017896">
    <property type="entry name" value="4Fe4S_Fe-S-bd"/>
</dbReference>
<feature type="domain" description="4Fe-4S ferredoxin-type" evidence="4">
    <location>
        <begin position="180"/>
        <end position="209"/>
    </location>
</feature>
<dbReference type="SUPFAM" id="SSF46548">
    <property type="entry name" value="alpha-helical ferredoxin"/>
    <property type="match status" value="1"/>
</dbReference>
<protein>
    <recommendedName>
        <fullName evidence="4">4Fe-4S ferredoxin-type domain-containing protein</fullName>
    </recommendedName>
</protein>
<keyword evidence="1" id="KW-0479">Metal-binding</keyword>
<organism evidence="5 6">
    <name type="scientific">Halobacteriovorax marinus</name>
    <dbReference type="NCBI Taxonomy" id="97084"/>
    <lineage>
        <taxon>Bacteria</taxon>
        <taxon>Pseudomonadati</taxon>
        <taxon>Bdellovibrionota</taxon>
        <taxon>Bacteriovoracia</taxon>
        <taxon>Bacteriovoracales</taxon>
        <taxon>Halobacteriovoraceae</taxon>
        <taxon>Halobacteriovorax</taxon>
    </lineage>
</organism>
<keyword evidence="3" id="KW-0411">Iron-sulfur</keyword>